<feature type="transmembrane region" description="Helical" evidence="1">
    <location>
        <begin position="89"/>
        <end position="109"/>
    </location>
</feature>
<evidence type="ECO:0000256" key="1">
    <source>
        <dbReference type="SAM" id="Phobius"/>
    </source>
</evidence>
<evidence type="ECO:0000313" key="3">
    <source>
        <dbReference type="Proteomes" id="UP001209229"/>
    </source>
</evidence>
<dbReference type="Pfam" id="PF12725">
    <property type="entry name" value="DUF3810"/>
    <property type="match status" value="1"/>
</dbReference>
<gene>
    <name evidence="2" type="ORF">OM075_00890</name>
</gene>
<dbReference type="Proteomes" id="UP001209229">
    <property type="component" value="Unassembled WGS sequence"/>
</dbReference>
<dbReference type="InterPro" id="IPR024294">
    <property type="entry name" value="DUF3810"/>
</dbReference>
<feature type="transmembrane region" description="Helical" evidence="1">
    <location>
        <begin position="64"/>
        <end position="82"/>
    </location>
</feature>
<accession>A0AAE3SDH8</accession>
<feature type="transmembrane region" description="Helical" evidence="1">
    <location>
        <begin position="7"/>
        <end position="27"/>
    </location>
</feature>
<keyword evidence="1" id="KW-0812">Transmembrane</keyword>
<organism evidence="2 3">
    <name type="scientific">Plebeiibacterium sediminum</name>
    <dbReference type="NCBI Taxonomy" id="2992112"/>
    <lineage>
        <taxon>Bacteria</taxon>
        <taxon>Pseudomonadati</taxon>
        <taxon>Bacteroidota</taxon>
        <taxon>Bacteroidia</taxon>
        <taxon>Marinilabiliales</taxon>
        <taxon>Marinilabiliaceae</taxon>
        <taxon>Plebeiibacterium</taxon>
    </lineage>
</organism>
<keyword evidence="3" id="KW-1185">Reference proteome</keyword>
<dbReference type="RefSeq" id="WP_301188567.1">
    <property type="nucleotide sequence ID" value="NZ_JAPDPJ010000001.1"/>
</dbReference>
<keyword evidence="1" id="KW-1133">Transmembrane helix</keyword>
<evidence type="ECO:0000313" key="2">
    <source>
        <dbReference type="EMBL" id="MCW3784996.1"/>
    </source>
</evidence>
<dbReference type="AlphaFoldDB" id="A0AAE3SDH8"/>
<dbReference type="EMBL" id="JAPDPJ010000001">
    <property type="protein sequence ID" value="MCW3784996.1"/>
    <property type="molecule type" value="Genomic_DNA"/>
</dbReference>
<reference evidence="2" key="1">
    <citation type="submission" date="2022-10" db="EMBL/GenBank/DDBJ databases">
        <authorList>
            <person name="Yu W.X."/>
        </authorList>
    </citation>
    <scope>NUCLEOTIDE SEQUENCE</scope>
    <source>
        <strain evidence="2">AAT</strain>
    </source>
</reference>
<comment type="caution">
    <text evidence="2">The sequence shown here is derived from an EMBL/GenBank/DDBJ whole genome shotgun (WGS) entry which is preliminary data.</text>
</comment>
<protein>
    <submittedName>
        <fullName evidence="2">DUF3810 domain-containing protein</fullName>
    </submittedName>
</protein>
<proteinExistence type="predicted"/>
<keyword evidence="1" id="KW-0472">Membrane</keyword>
<sequence length="356" mass="41859">MHYFKKYFIQFIPFFLAIFTYFTFVFFKNNAELTEHIYAQSIYPVIASVLSNFSSLISFSLDDAFYVLLVLIVIFGVCLVILRKRSVKWFFLRLTQILAVVYFLFYWFWGFNYLRQDAHHRIGIEKSKADKDTLVKVLDLVIEKTNKSYISFVGKDSVNYQSVLEPSIEQLHYTLNYPYPNGQRRVKHILFSDFFAKASILGYYGPFFNEVHVNAYLSVWDKPIVTAHEMSHQLGITSEAEANFYAWMITVNSDDQFANYSGWLYALGFFLYQSRDVTDQKEIIKKIKPEVISDFRARREYWKNLRSDKIDEAARKVNDAYLKSNQVKNGVADYGGVVQLIIDFYLSNTNNEIFKK</sequence>
<name>A0AAE3SDH8_9BACT</name>